<accession>A0A0F9HG38</accession>
<evidence type="ECO:0000313" key="2">
    <source>
        <dbReference type="EMBL" id="KKL74057.1"/>
    </source>
</evidence>
<dbReference type="AlphaFoldDB" id="A0A0F9HG38"/>
<feature type="non-terminal residue" evidence="2">
    <location>
        <position position="1"/>
    </location>
</feature>
<feature type="compositionally biased region" description="Polar residues" evidence="1">
    <location>
        <begin position="634"/>
        <end position="647"/>
    </location>
</feature>
<sequence>LLGTRLMAERPRIPLSFGGGMDRATGVFDVGPENFLDLRNVYLYRNRMEARKGLAAVNTFVDDAAAVVDDVVLISPMRSEQMGVVIGYQDGDRELHVYRVDGDGTGTDRIGAWGTLPASAHEPPRVLATESYRKLFFAHDEVVFSRRLSTYYYDPFVGSPLVQLTADLDGAGDAPVYFRGVARHLNYVIGWGFGTATEQNRPEIVRVSMPAAPTSWDAEHYFIAGIRDDPVLDCQSMGATPSPLAVFKQSETYTIFGFDRRTFGIRRIDDIYGLAASRLAITVNGVCYFWSLEGPRATSGNSPSKDLAWPLDLDAPAPATLVAEGALEDGFVEYLPGRRVILFVFGKRVYALSIWNPADPKWSYGELGYEVFCGGRLSSGGTGQSVPPTAAPSAVSGTGKGGTTDTLTVDWTNNSIDGDEYVEVWLKPTGGSWARHASVLATGATQNTDVASLGIGVTHEISLRYRRGPYYSPNSSDSSDPSAWPAPQQGTGSTLINAPTMDSTSWTRVDAGTERNVLNWTNTHPTLQTKIYRGGALIDTVAAGVATYNDEAMSGEASHTYKLKHTSDVDSAFSNSIIQWAGPDLPPTPTILTSQQGGVWMLTWTNGDASLETELWKRNVTLAESHALEGTAGSGATNSSDTETGTEGQTVAMAVRHKKTEFAVDDFSPWNGGSSSAQADEIQAVVAAP</sequence>
<organism evidence="2">
    <name type="scientific">marine sediment metagenome</name>
    <dbReference type="NCBI Taxonomy" id="412755"/>
    <lineage>
        <taxon>unclassified sequences</taxon>
        <taxon>metagenomes</taxon>
        <taxon>ecological metagenomes</taxon>
    </lineage>
</organism>
<comment type="caution">
    <text evidence="2">The sequence shown here is derived from an EMBL/GenBank/DDBJ whole genome shotgun (WGS) entry which is preliminary data.</text>
</comment>
<feature type="region of interest" description="Disordered" evidence="1">
    <location>
        <begin position="472"/>
        <end position="500"/>
    </location>
</feature>
<evidence type="ECO:0000256" key="1">
    <source>
        <dbReference type="SAM" id="MobiDB-lite"/>
    </source>
</evidence>
<feature type="region of interest" description="Disordered" evidence="1">
    <location>
        <begin position="382"/>
        <end position="406"/>
    </location>
</feature>
<gene>
    <name evidence="2" type="ORF">LCGC14_2068700</name>
</gene>
<proteinExistence type="predicted"/>
<dbReference type="EMBL" id="LAZR01024772">
    <property type="protein sequence ID" value="KKL74057.1"/>
    <property type="molecule type" value="Genomic_DNA"/>
</dbReference>
<protein>
    <recommendedName>
        <fullName evidence="3">Fibronectin type-III domain-containing protein</fullName>
    </recommendedName>
</protein>
<reference evidence="2" key="1">
    <citation type="journal article" date="2015" name="Nature">
        <title>Complex archaea that bridge the gap between prokaryotes and eukaryotes.</title>
        <authorList>
            <person name="Spang A."/>
            <person name="Saw J.H."/>
            <person name="Jorgensen S.L."/>
            <person name="Zaremba-Niedzwiedzka K."/>
            <person name="Martijn J."/>
            <person name="Lind A.E."/>
            <person name="van Eijk R."/>
            <person name="Schleper C."/>
            <person name="Guy L."/>
            <person name="Ettema T.J."/>
        </authorList>
    </citation>
    <scope>NUCLEOTIDE SEQUENCE</scope>
</reference>
<feature type="compositionally biased region" description="Polar residues" evidence="1">
    <location>
        <begin position="488"/>
        <end position="500"/>
    </location>
</feature>
<feature type="region of interest" description="Disordered" evidence="1">
    <location>
        <begin position="627"/>
        <end position="647"/>
    </location>
</feature>
<name>A0A0F9HG38_9ZZZZ</name>
<feature type="compositionally biased region" description="Low complexity" evidence="1">
    <location>
        <begin position="472"/>
        <end position="487"/>
    </location>
</feature>
<evidence type="ECO:0008006" key="3">
    <source>
        <dbReference type="Google" id="ProtNLM"/>
    </source>
</evidence>